<dbReference type="AlphaFoldDB" id="A0A173T7U8"/>
<dbReference type="OrthoDB" id="2020989at2"/>
<dbReference type="STRING" id="166486.ERS852572_01354"/>
<feature type="chain" id="PRO_5008012146" evidence="3">
    <location>
        <begin position="23"/>
        <end position="458"/>
    </location>
</feature>
<feature type="compositionally biased region" description="Acidic residues" evidence="1">
    <location>
        <begin position="360"/>
        <end position="374"/>
    </location>
</feature>
<organism evidence="5 6">
    <name type="scientific">Roseburia intestinalis</name>
    <dbReference type="NCBI Taxonomy" id="166486"/>
    <lineage>
        <taxon>Bacteria</taxon>
        <taxon>Bacillati</taxon>
        <taxon>Bacillota</taxon>
        <taxon>Clostridia</taxon>
        <taxon>Lachnospirales</taxon>
        <taxon>Lachnospiraceae</taxon>
        <taxon>Roseburia</taxon>
    </lineage>
</organism>
<evidence type="ECO:0000256" key="2">
    <source>
        <dbReference type="SAM" id="Phobius"/>
    </source>
</evidence>
<evidence type="ECO:0000256" key="1">
    <source>
        <dbReference type="SAM" id="MobiDB-lite"/>
    </source>
</evidence>
<feature type="compositionally biased region" description="Basic and acidic residues" evidence="1">
    <location>
        <begin position="375"/>
        <end position="442"/>
    </location>
</feature>
<evidence type="ECO:0000256" key="3">
    <source>
        <dbReference type="SAM" id="SignalP"/>
    </source>
</evidence>
<dbReference type="Pfam" id="PF12733">
    <property type="entry name" value="Cadherin-like"/>
    <property type="match status" value="1"/>
</dbReference>
<feature type="compositionally biased region" description="Polar residues" evidence="1">
    <location>
        <begin position="144"/>
        <end position="174"/>
    </location>
</feature>
<accession>A0A173T7U8</accession>
<evidence type="ECO:0000259" key="4">
    <source>
        <dbReference type="Pfam" id="PF12733"/>
    </source>
</evidence>
<gene>
    <name evidence="5" type="ORF">ERS852572_01354</name>
</gene>
<feature type="compositionally biased region" description="Acidic residues" evidence="1">
    <location>
        <begin position="188"/>
        <end position="199"/>
    </location>
</feature>
<feature type="compositionally biased region" description="Basic and acidic residues" evidence="1">
    <location>
        <begin position="261"/>
        <end position="271"/>
    </location>
</feature>
<sequence>MKRKVRFIAALFCMGCLVTEPAADIKAAGIQVAAAQTTLSADNSLEVLSLSAGTLSPDFTGKTVQYTATVPNDVTSVTVTAIPVNEFATVQSITGNDNLQVGTNTIKVVVKAQNGALAQYTITLTREDGQTADGTVDQPADGTDGQTTDQPADGTDSQTTDQPADGTDGQTTDQPADGTDGQAADQNTEFETEEAEDVSNMEYLQQEYNDLSEQYAKEKSFSRNMMGIMAFVIAVLVVIIINLLLRGRKSDDWDEEEDDWDWKSEKQGKDQEAEDDTDLEEDDNIEENPGVEEDDLEVDDPEDADWEEEETQRKGFFHRKPKEKVEEEPDDVEENDTENEVGVSKIHKVRAGLFGRGMSDDLDDEDWEEDEDFLPVERKKTEEKQRPERKEKPEEKQRPERKEKPEEKQRTERKEKPEEKQRPERKEKPERKHTPEKKHIPREEEDEDDLEIIDLNDL</sequence>
<reference evidence="5 6" key="1">
    <citation type="submission" date="2015-09" db="EMBL/GenBank/DDBJ databases">
        <authorList>
            <consortium name="Pathogen Informatics"/>
        </authorList>
    </citation>
    <scope>NUCLEOTIDE SEQUENCE [LARGE SCALE GENOMIC DNA]</scope>
    <source>
        <strain evidence="5 6">2789STDY5834960</strain>
    </source>
</reference>
<dbReference type="EMBL" id="CYXZ01000009">
    <property type="protein sequence ID" value="CUM97977.1"/>
    <property type="molecule type" value="Genomic_DNA"/>
</dbReference>
<dbReference type="PaxDb" id="166486-ERS852572_01354"/>
<keyword evidence="2" id="KW-0812">Transmembrane</keyword>
<dbReference type="RefSeq" id="WP_055193926.1">
    <property type="nucleotide sequence ID" value="NZ_CABIYH010000009.1"/>
</dbReference>
<feature type="transmembrane region" description="Helical" evidence="2">
    <location>
        <begin position="225"/>
        <end position="245"/>
    </location>
</feature>
<proteinExistence type="predicted"/>
<dbReference type="InterPro" id="IPR025883">
    <property type="entry name" value="Cadherin-like_domain"/>
</dbReference>
<feature type="compositionally biased region" description="Acidic residues" evidence="1">
    <location>
        <begin position="272"/>
        <end position="310"/>
    </location>
</feature>
<feature type="region of interest" description="Disordered" evidence="1">
    <location>
        <begin position="250"/>
        <end position="458"/>
    </location>
</feature>
<name>A0A173T7U8_9FIRM</name>
<feature type="region of interest" description="Disordered" evidence="1">
    <location>
        <begin position="129"/>
        <end position="200"/>
    </location>
</feature>
<feature type="domain" description="Cadherin-like beta-sandwich-like" evidence="4">
    <location>
        <begin position="55"/>
        <end position="127"/>
    </location>
</feature>
<feature type="compositionally biased region" description="Acidic residues" evidence="1">
    <location>
        <begin position="326"/>
        <end position="339"/>
    </location>
</feature>
<evidence type="ECO:0000313" key="5">
    <source>
        <dbReference type="EMBL" id="CUM97977.1"/>
    </source>
</evidence>
<evidence type="ECO:0000313" key="6">
    <source>
        <dbReference type="Proteomes" id="UP000095350"/>
    </source>
</evidence>
<protein>
    <submittedName>
        <fullName evidence="5">Cadherin-like beta sandwich domain</fullName>
    </submittedName>
</protein>
<feature type="compositionally biased region" description="Acidic residues" evidence="1">
    <location>
        <begin position="443"/>
        <end position="458"/>
    </location>
</feature>
<keyword evidence="2" id="KW-1133">Transmembrane helix</keyword>
<dbReference type="Proteomes" id="UP000095350">
    <property type="component" value="Unassembled WGS sequence"/>
</dbReference>
<keyword evidence="2" id="KW-0472">Membrane</keyword>
<feature type="signal peptide" evidence="3">
    <location>
        <begin position="1"/>
        <end position="22"/>
    </location>
</feature>
<keyword evidence="3" id="KW-0732">Signal</keyword>